<evidence type="ECO:0000313" key="3">
    <source>
        <dbReference type="Proteomes" id="UP000283374"/>
    </source>
</evidence>
<comment type="caution">
    <text evidence="2">The sequence shown here is derived from an EMBL/GenBank/DDBJ whole genome shotgun (WGS) entry which is preliminary data.</text>
</comment>
<protein>
    <submittedName>
        <fullName evidence="2">Uncharacterized protein</fullName>
    </submittedName>
</protein>
<keyword evidence="1" id="KW-0812">Transmembrane</keyword>
<accession>A0A413RJC0</accession>
<dbReference type="Proteomes" id="UP000283374">
    <property type="component" value="Unassembled WGS sequence"/>
</dbReference>
<organism evidence="2 3">
    <name type="scientific">Cellulomonas rhizosphaerae</name>
    <dbReference type="NCBI Taxonomy" id="2293719"/>
    <lineage>
        <taxon>Bacteria</taxon>
        <taxon>Bacillati</taxon>
        <taxon>Actinomycetota</taxon>
        <taxon>Actinomycetes</taxon>
        <taxon>Micrococcales</taxon>
        <taxon>Cellulomonadaceae</taxon>
        <taxon>Cellulomonas</taxon>
    </lineage>
</organism>
<dbReference type="RefSeq" id="WP_118767949.1">
    <property type="nucleotide sequence ID" value="NZ_QWKP01000212.1"/>
</dbReference>
<sequence length="201" mass="20914">MIDTAVAPVAAPPRRRHRGRWVAAATVAVLAVAGVTAWLVVGLTPRLGNGSTAATDPEAIAKPDVFVYGPDEQVVVDPADGSLDGEWSFRNDGPATIVVSAAPQAQAYVTYDIQLRLIPPHGGSSIADADVVTVGPGEEFGVRYSWAPGCASFGPGTGESTDSVRLRVDTLGITRTVDVVTDHPLTYWTETGYTPPASCAS</sequence>
<reference evidence="2 3" key="1">
    <citation type="submission" date="2018-08" db="EMBL/GenBank/DDBJ databases">
        <title>Cellulomonas rhizosphaerae sp. nov., a novel actinomycete isolated from soil.</title>
        <authorList>
            <person name="Tian Y."/>
        </authorList>
    </citation>
    <scope>NUCLEOTIDE SEQUENCE [LARGE SCALE GENOMIC DNA]</scope>
    <source>
        <strain evidence="2 3">NEAU-TCZ24</strain>
    </source>
</reference>
<keyword evidence="3" id="KW-1185">Reference proteome</keyword>
<keyword evidence="1" id="KW-0472">Membrane</keyword>
<evidence type="ECO:0000313" key="2">
    <source>
        <dbReference type="EMBL" id="RHA38586.1"/>
    </source>
</evidence>
<keyword evidence="1" id="KW-1133">Transmembrane helix</keyword>
<dbReference type="EMBL" id="QWKP01000212">
    <property type="protein sequence ID" value="RHA38586.1"/>
    <property type="molecule type" value="Genomic_DNA"/>
</dbReference>
<dbReference type="AlphaFoldDB" id="A0A413RJC0"/>
<feature type="transmembrane region" description="Helical" evidence="1">
    <location>
        <begin position="21"/>
        <end position="41"/>
    </location>
</feature>
<gene>
    <name evidence="2" type="ORF">D1825_13590</name>
</gene>
<proteinExistence type="predicted"/>
<evidence type="ECO:0000256" key="1">
    <source>
        <dbReference type="SAM" id="Phobius"/>
    </source>
</evidence>
<name>A0A413RJC0_9CELL</name>
<dbReference type="OrthoDB" id="4827140at2"/>